<dbReference type="AlphaFoldDB" id="A0A448XJ46"/>
<comment type="caution">
    <text evidence="1">The sequence shown here is derived from an EMBL/GenBank/DDBJ whole genome shotgun (WGS) entry which is preliminary data.</text>
</comment>
<keyword evidence="2" id="KW-1185">Reference proteome</keyword>
<gene>
    <name evidence="1" type="ORF">PXEA_LOCUS31290</name>
</gene>
<accession>A0A448XJ46</accession>
<name>A0A448XJ46_9PLAT</name>
<dbReference type="EMBL" id="CAAALY010256136">
    <property type="protein sequence ID" value="VEL37850.1"/>
    <property type="molecule type" value="Genomic_DNA"/>
</dbReference>
<proteinExistence type="predicted"/>
<protein>
    <submittedName>
        <fullName evidence="1">Uncharacterized protein</fullName>
    </submittedName>
</protein>
<sequence length="98" mass="10525">MSKEETDEVSGTRFVLVHKLPSLGSSGGLLSADSSFLGSETTGPRFNFKPANRSPGSNGLSSNLLSGIYLSSNLPSPLVYRYFLFFSPSCYLHPGDCK</sequence>
<organism evidence="1 2">
    <name type="scientific">Protopolystoma xenopodis</name>
    <dbReference type="NCBI Taxonomy" id="117903"/>
    <lineage>
        <taxon>Eukaryota</taxon>
        <taxon>Metazoa</taxon>
        <taxon>Spiralia</taxon>
        <taxon>Lophotrochozoa</taxon>
        <taxon>Platyhelminthes</taxon>
        <taxon>Monogenea</taxon>
        <taxon>Polyopisthocotylea</taxon>
        <taxon>Polystomatidea</taxon>
        <taxon>Polystomatidae</taxon>
        <taxon>Protopolystoma</taxon>
    </lineage>
</organism>
<dbReference type="Proteomes" id="UP000784294">
    <property type="component" value="Unassembled WGS sequence"/>
</dbReference>
<evidence type="ECO:0000313" key="2">
    <source>
        <dbReference type="Proteomes" id="UP000784294"/>
    </source>
</evidence>
<reference evidence="1" key="1">
    <citation type="submission" date="2018-11" db="EMBL/GenBank/DDBJ databases">
        <authorList>
            <consortium name="Pathogen Informatics"/>
        </authorList>
    </citation>
    <scope>NUCLEOTIDE SEQUENCE</scope>
</reference>
<evidence type="ECO:0000313" key="1">
    <source>
        <dbReference type="EMBL" id="VEL37850.1"/>
    </source>
</evidence>